<accession>A0A9X2H3U4</accession>
<reference evidence="1" key="1">
    <citation type="submission" date="2022-06" db="EMBL/GenBank/DDBJ databases">
        <title>Sequencing the genomes of 1000 actinobacteria strains.</title>
        <authorList>
            <person name="Klenk H.-P."/>
        </authorList>
    </citation>
    <scope>NUCLEOTIDE SEQUENCE</scope>
    <source>
        <strain evidence="1">DSM 22016</strain>
    </source>
</reference>
<name>A0A9X2H3U4_9MICO</name>
<dbReference type="OrthoDB" id="5120845at2"/>
<dbReference type="RefSeq" id="WP_156998520.1">
    <property type="nucleotide sequence ID" value="NZ_BAAANU010000012.1"/>
</dbReference>
<sequence length="88" mass="9820">MSDDTSTEVEYIVEHVDGPLAGTTDRRVLIGGEVEQRISSVAAVRGVESIFWYVAGDERQVGDERYVKYHFDPSESDPVQSDPDEESL</sequence>
<protein>
    <submittedName>
        <fullName evidence="1">Uncharacterized protein</fullName>
    </submittedName>
</protein>
<evidence type="ECO:0000313" key="1">
    <source>
        <dbReference type="EMBL" id="MCP2370307.1"/>
    </source>
</evidence>
<organism evidence="1 2">
    <name type="scientific">Agromyces terreus</name>
    <dbReference type="NCBI Taxonomy" id="424795"/>
    <lineage>
        <taxon>Bacteria</taxon>
        <taxon>Bacillati</taxon>
        <taxon>Actinomycetota</taxon>
        <taxon>Actinomycetes</taxon>
        <taxon>Micrococcales</taxon>
        <taxon>Microbacteriaceae</taxon>
        <taxon>Agromyces</taxon>
    </lineage>
</organism>
<proteinExistence type="predicted"/>
<evidence type="ECO:0000313" key="2">
    <source>
        <dbReference type="Proteomes" id="UP001139722"/>
    </source>
</evidence>
<dbReference type="AlphaFoldDB" id="A0A9X2H3U4"/>
<keyword evidence="2" id="KW-1185">Reference proteome</keyword>
<dbReference type="Proteomes" id="UP001139722">
    <property type="component" value="Unassembled WGS sequence"/>
</dbReference>
<comment type="caution">
    <text evidence="1">The sequence shown here is derived from an EMBL/GenBank/DDBJ whole genome shotgun (WGS) entry which is preliminary data.</text>
</comment>
<dbReference type="EMBL" id="JAMZDY010000001">
    <property type="protein sequence ID" value="MCP2370307.1"/>
    <property type="molecule type" value="Genomic_DNA"/>
</dbReference>
<gene>
    <name evidence="1" type="ORF">BJ978_000983</name>
</gene>